<name>A0A834ZP37_TETSI</name>
<dbReference type="PANTHER" id="PTHR33789">
    <property type="entry name" value="LACHRYMATORY-FACTOR SYNTHASE"/>
    <property type="match status" value="1"/>
</dbReference>
<evidence type="ECO:0008006" key="3">
    <source>
        <dbReference type="Google" id="ProtNLM"/>
    </source>
</evidence>
<dbReference type="AlphaFoldDB" id="A0A834ZP37"/>
<dbReference type="PANTHER" id="PTHR33789:SF11">
    <property type="entry name" value="OS05G0202300 PROTEIN"/>
    <property type="match status" value="1"/>
</dbReference>
<organism evidence="1 2">
    <name type="scientific">Tetracentron sinense</name>
    <name type="common">Spur-leaf</name>
    <dbReference type="NCBI Taxonomy" id="13715"/>
    <lineage>
        <taxon>Eukaryota</taxon>
        <taxon>Viridiplantae</taxon>
        <taxon>Streptophyta</taxon>
        <taxon>Embryophyta</taxon>
        <taxon>Tracheophyta</taxon>
        <taxon>Spermatophyta</taxon>
        <taxon>Magnoliopsida</taxon>
        <taxon>Trochodendrales</taxon>
        <taxon>Trochodendraceae</taxon>
        <taxon>Tetracentron</taxon>
    </lineage>
</organism>
<reference evidence="1 2" key="1">
    <citation type="submission" date="2020-04" db="EMBL/GenBank/DDBJ databases">
        <title>Plant Genome Project.</title>
        <authorList>
            <person name="Zhang R.-G."/>
        </authorList>
    </citation>
    <scope>NUCLEOTIDE SEQUENCE [LARGE SCALE GENOMIC DNA]</scope>
    <source>
        <strain evidence="1">YNK0</strain>
        <tissue evidence="1">Leaf</tissue>
    </source>
</reference>
<sequence length="166" mass="18823">MAIEPHMKWEGKVCAKLTGHSADQVWPLLEDFFSLHKWIPTLDTCRQVEGVLGQPGCIRYCAGNVLPSDGSGETMINWATEKLLAIDPVKRCFSYEIVENNIGFNSYVATMKVLKDEEEEGCKIEWLFVVDPVEGWKLEDLVSFYNSSLQVMAKRMEEALQATEQT</sequence>
<proteinExistence type="predicted"/>
<dbReference type="FunFam" id="3.30.530.20:FF:000064">
    <property type="entry name" value="Lachrymatory-factor synthase"/>
    <property type="match status" value="1"/>
</dbReference>
<evidence type="ECO:0000313" key="2">
    <source>
        <dbReference type="Proteomes" id="UP000655225"/>
    </source>
</evidence>
<dbReference type="InterPro" id="IPR023393">
    <property type="entry name" value="START-like_dom_sf"/>
</dbReference>
<dbReference type="InterPro" id="IPR019587">
    <property type="entry name" value="Polyketide_cyclase/dehydratase"/>
</dbReference>
<protein>
    <recommendedName>
        <fullName evidence="3">Lachrymatory factor synthase</fullName>
    </recommendedName>
</protein>
<dbReference type="Pfam" id="PF10604">
    <property type="entry name" value="Polyketide_cyc2"/>
    <property type="match status" value="1"/>
</dbReference>
<gene>
    <name evidence="1" type="ORF">HHK36_006216</name>
</gene>
<evidence type="ECO:0000313" key="1">
    <source>
        <dbReference type="EMBL" id="KAF8407091.1"/>
    </source>
</evidence>
<dbReference type="EMBL" id="JABCRI010000004">
    <property type="protein sequence ID" value="KAF8407091.1"/>
    <property type="molecule type" value="Genomic_DNA"/>
</dbReference>
<dbReference type="SUPFAM" id="SSF55961">
    <property type="entry name" value="Bet v1-like"/>
    <property type="match status" value="1"/>
</dbReference>
<dbReference type="Proteomes" id="UP000655225">
    <property type="component" value="Unassembled WGS sequence"/>
</dbReference>
<dbReference type="CDD" id="cd07821">
    <property type="entry name" value="PYR_PYL_RCAR_like"/>
    <property type="match status" value="1"/>
</dbReference>
<accession>A0A834ZP37</accession>
<dbReference type="OrthoDB" id="1928994at2759"/>
<keyword evidence="2" id="KW-1185">Reference proteome</keyword>
<comment type="caution">
    <text evidence="1">The sequence shown here is derived from an EMBL/GenBank/DDBJ whole genome shotgun (WGS) entry which is preliminary data.</text>
</comment>
<dbReference type="InterPro" id="IPR053249">
    <property type="entry name" value="LFS"/>
</dbReference>
<dbReference type="OMA" id="ADKMEMN"/>
<dbReference type="Gene3D" id="3.30.530.20">
    <property type="match status" value="1"/>
</dbReference>